<name>A0A084THZ1_9FLAO</name>
<reference evidence="2 3" key="1">
    <citation type="journal article" date="2014" name="Genome Announc.">
        <title>Draft Genome Sequence of the Algicidal Bacterium Mangrovimonas yunxiaonensis Strain LY01.</title>
        <authorList>
            <person name="Li Y."/>
            <person name="Zhu H."/>
            <person name="Li C."/>
            <person name="Zhang H."/>
            <person name="Chen Z."/>
            <person name="Zheng W."/>
            <person name="Xu H."/>
            <person name="Zheng T."/>
        </authorList>
    </citation>
    <scope>NUCLEOTIDE SEQUENCE [LARGE SCALE GENOMIC DNA]</scope>
    <source>
        <strain evidence="2 3">LY01</strain>
    </source>
</reference>
<dbReference type="OrthoDB" id="1046747at2"/>
<sequence>MKYIFLIILGSWFSSVNLLAQDKIDSVKPKKKHIKTVEYKLKKGELKNRDSLFASNSYPYSFMVFDKNGHMIEVGRKNADGSLINKNVYIKDEKGISAKGFKIIASNEIERYWINQYDLDGNLIKTKTYDSGDNLIHHSTLKYDAQGNVIEKSVTDVLLNSGYRIINEYNVNGKLKQRFKYSLEGELLTVSKYAYKKRKFFHTMKDKKDGSQFKQVYKYDAGKNLIGLNTYDNEGDLIGKRSYDYIYDDFGNWITQKCRSYGKLHKVMEREIEYYK</sequence>
<feature type="chain" id="PRO_5001782524" description="Sugar-binding protein" evidence="1">
    <location>
        <begin position="21"/>
        <end position="276"/>
    </location>
</feature>
<feature type="signal peptide" evidence="1">
    <location>
        <begin position="1"/>
        <end position="20"/>
    </location>
</feature>
<evidence type="ECO:0000313" key="3">
    <source>
        <dbReference type="Proteomes" id="UP000028521"/>
    </source>
</evidence>
<dbReference type="RefSeq" id="WP_036123608.1">
    <property type="nucleotide sequence ID" value="NZ_BMET01000003.1"/>
</dbReference>
<evidence type="ECO:0008006" key="4">
    <source>
        <dbReference type="Google" id="ProtNLM"/>
    </source>
</evidence>
<keyword evidence="1" id="KW-0732">Signal</keyword>
<dbReference type="EMBL" id="JPFK01000008">
    <property type="protein sequence ID" value="KFB00327.1"/>
    <property type="molecule type" value="Genomic_DNA"/>
</dbReference>
<proteinExistence type="predicted"/>
<gene>
    <name evidence="2" type="ORF">IA57_11605</name>
</gene>
<comment type="caution">
    <text evidence="2">The sequence shown here is derived from an EMBL/GenBank/DDBJ whole genome shotgun (WGS) entry which is preliminary data.</text>
</comment>
<evidence type="ECO:0000256" key="1">
    <source>
        <dbReference type="SAM" id="SignalP"/>
    </source>
</evidence>
<evidence type="ECO:0000313" key="2">
    <source>
        <dbReference type="EMBL" id="KFB00327.1"/>
    </source>
</evidence>
<dbReference type="Gene3D" id="2.180.10.10">
    <property type="entry name" value="RHS repeat-associated core"/>
    <property type="match status" value="1"/>
</dbReference>
<dbReference type="Proteomes" id="UP000028521">
    <property type="component" value="Unassembled WGS sequence"/>
</dbReference>
<dbReference type="STRING" id="1197477.IA57_11605"/>
<keyword evidence="3" id="KW-1185">Reference proteome</keyword>
<dbReference type="AlphaFoldDB" id="A0A084THZ1"/>
<accession>A0A084THZ1</accession>
<organism evidence="2 3">
    <name type="scientific">Mangrovimonas yunxiaonensis</name>
    <dbReference type="NCBI Taxonomy" id="1197477"/>
    <lineage>
        <taxon>Bacteria</taxon>
        <taxon>Pseudomonadati</taxon>
        <taxon>Bacteroidota</taxon>
        <taxon>Flavobacteriia</taxon>
        <taxon>Flavobacteriales</taxon>
        <taxon>Flavobacteriaceae</taxon>
        <taxon>Mangrovimonas</taxon>
    </lineage>
</organism>
<protein>
    <recommendedName>
        <fullName evidence="4">Sugar-binding protein</fullName>
    </recommendedName>
</protein>
<reference evidence="3" key="2">
    <citation type="submission" date="2014-07" db="EMBL/GenBank/DDBJ databases">
        <title>Genome sequence of Mangrovimonas yunxiaonensis.</title>
        <authorList>
            <person name="Li Y."/>
            <person name="Zheng T."/>
        </authorList>
    </citation>
    <scope>NUCLEOTIDE SEQUENCE [LARGE SCALE GENOMIC DNA]</scope>
    <source>
        <strain evidence="3">LY01</strain>
    </source>
</reference>
<dbReference type="eggNOG" id="COG3209">
    <property type="taxonomic scope" value="Bacteria"/>
</dbReference>